<dbReference type="UniPathway" id="UPA00094"/>
<dbReference type="GO" id="GO:0009317">
    <property type="term" value="C:acetyl-CoA carboxylase complex"/>
    <property type="evidence" value="ECO:0007669"/>
    <property type="project" value="InterPro"/>
</dbReference>
<dbReference type="Pfam" id="PF00364">
    <property type="entry name" value="Biotin_lipoyl"/>
    <property type="match status" value="1"/>
</dbReference>
<evidence type="ECO:0000256" key="3">
    <source>
        <dbReference type="RuleBase" id="RU364072"/>
    </source>
</evidence>
<dbReference type="EMBL" id="FOKQ01000009">
    <property type="protein sequence ID" value="SFC25292.1"/>
    <property type="molecule type" value="Genomic_DNA"/>
</dbReference>
<proteinExistence type="predicted"/>
<gene>
    <name evidence="5" type="ORF">SAMN02910406_01417</name>
</gene>
<dbReference type="RefSeq" id="WP_074960837.1">
    <property type="nucleotide sequence ID" value="NZ_FOKQ01000009.1"/>
</dbReference>
<evidence type="ECO:0000259" key="4">
    <source>
        <dbReference type="PROSITE" id="PS50968"/>
    </source>
</evidence>
<dbReference type="PROSITE" id="PS50968">
    <property type="entry name" value="BIOTINYL_LIPOYL"/>
    <property type="match status" value="1"/>
</dbReference>
<evidence type="ECO:0000256" key="1">
    <source>
        <dbReference type="ARBA" id="ARBA00017562"/>
    </source>
</evidence>
<feature type="domain" description="Lipoyl-binding" evidence="4">
    <location>
        <begin position="82"/>
        <end position="158"/>
    </location>
</feature>
<evidence type="ECO:0000313" key="6">
    <source>
        <dbReference type="Proteomes" id="UP000182192"/>
    </source>
</evidence>
<accession>A0A1I1HP04</accession>
<dbReference type="NCBIfam" id="TIGR00531">
    <property type="entry name" value="BCCP"/>
    <property type="match status" value="1"/>
</dbReference>
<keyword evidence="3" id="KW-0276">Fatty acid metabolism</keyword>
<name>A0A1I1HP04_RUMAL</name>
<keyword evidence="3" id="KW-0275">Fatty acid biosynthesis</keyword>
<dbReference type="GO" id="GO:0003989">
    <property type="term" value="F:acetyl-CoA carboxylase activity"/>
    <property type="evidence" value="ECO:0007669"/>
    <property type="project" value="InterPro"/>
</dbReference>
<dbReference type="InterPro" id="IPR050709">
    <property type="entry name" value="Biotin_Carboxyl_Carrier/Decarb"/>
</dbReference>
<evidence type="ECO:0000256" key="2">
    <source>
        <dbReference type="ARBA" id="ARBA00023267"/>
    </source>
</evidence>
<dbReference type="PRINTS" id="PR01071">
    <property type="entry name" value="ACOABIOTINCC"/>
</dbReference>
<dbReference type="SUPFAM" id="SSF51230">
    <property type="entry name" value="Single hybrid motif"/>
    <property type="match status" value="1"/>
</dbReference>
<comment type="function">
    <text evidence="3">This protein is a component of the acetyl coenzyme A carboxylase complex; first, biotin carboxylase catalyzes the carboxylation of the carrier protein and then the transcarboxylase transfers the carboxyl group to form malonyl-CoA.</text>
</comment>
<dbReference type="eggNOG" id="COG0511">
    <property type="taxonomic scope" value="Bacteria"/>
</dbReference>
<keyword evidence="3" id="KW-0444">Lipid biosynthesis</keyword>
<dbReference type="Proteomes" id="UP000182192">
    <property type="component" value="Unassembled WGS sequence"/>
</dbReference>
<keyword evidence="3" id="KW-0443">Lipid metabolism</keyword>
<protein>
    <recommendedName>
        <fullName evidence="1 3">Biotin carboxyl carrier protein of acetyl-CoA carboxylase</fullName>
    </recommendedName>
</protein>
<comment type="pathway">
    <text evidence="3">Lipid metabolism; fatty acid biosynthesis.</text>
</comment>
<evidence type="ECO:0000313" key="5">
    <source>
        <dbReference type="EMBL" id="SFC25292.1"/>
    </source>
</evidence>
<dbReference type="InterPro" id="IPR000089">
    <property type="entry name" value="Biotin_lipoyl"/>
</dbReference>
<dbReference type="Gene3D" id="2.40.50.100">
    <property type="match status" value="1"/>
</dbReference>
<dbReference type="InterPro" id="IPR001249">
    <property type="entry name" value="AcCoA_biotinCC"/>
</dbReference>
<dbReference type="CDD" id="cd06850">
    <property type="entry name" value="biotinyl_domain"/>
    <property type="match status" value="1"/>
</dbReference>
<dbReference type="PANTHER" id="PTHR45266:SF3">
    <property type="entry name" value="OXALOACETATE DECARBOXYLASE ALPHA CHAIN"/>
    <property type="match status" value="1"/>
</dbReference>
<dbReference type="InterPro" id="IPR011053">
    <property type="entry name" value="Single_hybrid_motif"/>
</dbReference>
<organism evidence="5 6">
    <name type="scientific">Ruminococcus albus</name>
    <dbReference type="NCBI Taxonomy" id="1264"/>
    <lineage>
        <taxon>Bacteria</taxon>
        <taxon>Bacillati</taxon>
        <taxon>Bacillota</taxon>
        <taxon>Clostridia</taxon>
        <taxon>Eubacteriales</taxon>
        <taxon>Oscillospiraceae</taxon>
        <taxon>Ruminococcus</taxon>
    </lineage>
</organism>
<dbReference type="GO" id="GO:0006633">
    <property type="term" value="P:fatty acid biosynthetic process"/>
    <property type="evidence" value="ECO:0007669"/>
    <property type="project" value="UniProtKB-UniPathway"/>
</dbReference>
<reference evidence="5 6" key="1">
    <citation type="submission" date="2016-10" db="EMBL/GenBank/DDBJ databases">
        <authorList>
            <person name="de Groot N.N."/>
        </authorList>
    </citation>
    <scope>NUCLEOTIDE SEQUENCE [LARGE SCALE GENOMIC DNA]</scope>
    <source>
        <strain evidence="5 6">AR67</strain>
    </source>
</reference>
<keyword evidence="2 3" id="KW-0092">Biotin</keyword>
<sequence>MSEKIYGQFDLETIEKLADIINAKELSELTITDGDKTITIKGKRNIPAPAPMPMMPPMGMPPVGAPAPMGGEAPAPAAAVSGTKVTAPIVGTFYAAPSPDSKPFVKVGDRIKKGDVIFIIESMKVMSEVPSEFDGVVKEICVNNGDAVEFGQTVMILE</sequence>
<dbReference type="AlphaFoldDB" id="A0A1I1HP04"/>
<dbReference type="OrthoDB" id="9811735at2"/>
<dbReference type="PANTHER" id="PTHR45266">
    <property type="entry name" value="OXALOACETATE DECARBOXYLASE ALPHA CHAIN"/>
    <property type="match status" value="1"/>
</dbReference>